<dbReference type="Pfam" id="PF13917">
    <property type="entry name" value="zf-CCHC_3"/>
    <property type="match status" value="1"/>
</dbReference>
<sequence>MDDENAASVLAERFSSSAMDYHDLNYPSYPHDYSHQKHFTRTSRSIVSPNMVSDIKYEKAYKDPKTFSFNKPSSPDFKQNVSPYYKRLAEKPLFNENDHLIDAPEQKKLLQKQLQSELCEHNPNPQENSFDLSSKEASFADKEFFYRVNNVGQNNFNLDSQNLPFVHQFDNTTNKISPESILNKDIYAFNSQNQDNIYHSSFEDSITSKDHPVQAYAKLEGPNINYFIKSLSLTLGRQASGSELADVILGENKALSRKHAKIFYNFMNRSFELQVFGKNGCFVDGLFIQKGTTVPLAHRTVILMGESSFTFLLPRNSPPYYQDSITANNSIDGDVDTTVNDRRFSDGKLYKSNIPKPIERYSESYAQLPLNENLSNYPVNYPRPLLSHQDSKNIGIITRDTSTGSETPTVNELNAISPSITPAMQYSSGIPGFDMVRILPSTAKPPSLKHPRVYTKPSYSYASLIAQAINSTEKKKITLNGIYTFIMTHYPYYREAQNGWQNSIRHNLSLNKAFEKVSREVNQPGKGSYWKINEKFIDQFENDKGIEAFEKLLKGRDEVIQRGTCKKCGGIGHLTFECRNMIKIISNTSNEAPVSLNTAQNILEAKKEKLLQRILDTREKIKKTESAIYKKQKHKSKISSTSSRDKKKSKSKRRSRS</sequence>
<dbReference type="SMART" id="SM00240">
    <property type="entry name" value="FHA"/>
    <property type="match status" value="1"/>
</dbReference>
<dbReference type="FunFam" id="1.10.10.10:FF:000135">
    <property type="entry name" value="forkhead box protein G1"/>
    <property type="match status" value="1"/>
</dbReference>
<reference evidence="12 13" key="1">
    <citation type="journal article" date="2018" name="MBio">
        <title>Comparative Genomics Reveals the Core Gene Toolbox for the Fungus-Insect Symbiosis.</title>
        <authorList>
            <person name="Wang Y."/>
            <person name="Stata M."/>
            <person name="Wang W."/>
            <person name="Stajich J.E."/>
            <person name="White M.M."/>
            <person name="Moncalvo J.M."/>
        </authorList>
    </citation>
    <scope>NUCLEOTIDE SEQUENCE [LARGE SCALE GENOMIC DNA]</scope>
    <source>
        <strain evidence="12 13">SWE-8-4</strain>
    </source>
</reference>
<dbReference type="PROSITE" id="PS50006">
    <property type="entry name" value="FHA_DOMAIN"/>
    <property type="match status" value="1"/>
</dbReference>
<proteinExistence type="predicted"/>
<dbReference type="PROSITE" id="PS50158">
    <property type="entry name" value="ZF_CCHC"/>
    <property type="match status" value="1"/>
</dbReference>
<gene>
    <name evidence="12" type="ORF">BB561_003018</name>
</gene>
<keyword evidence="6" id="KW-0479">Metal-binding</keyword>
<evidence type="ECO:0000256" key="1">
    <source>
        <dbReference type="ARBA" id="ARBA00004123"/>
    </source>
</evidence>
<dbReference type="Proteomes" id="UP000245383">
    <property type="component" value="Unassembled WGS sequence"/>
</dbReference>
<dbReference type="GO" id="GO:0008270">
    <property type="term" value="F:zinc ion binding"/>
    <property type="evidence" value="ECO:0007669"/>
    <property type="project" value="UniProtKB-KW"/>
</dbReference>
<dbReference type="EMBL" id="MBFR01000113">
    <property type="protein sequence ID" value="PVU93815.1"/>
    <property type="molecule type" value="Genomic_DNA"/>
</dbReference>
<keyword evidence="6" id="KW-0862">Zinc</keyword>
<dbReference type="OrthoDB" id="5954824at2759"/>
<evidence type="ECO:0000313" key="12">
    <source>
        <dbReference type="EMBL" id="PVU93815.1"/>
    </source>
</evidence>
<evidence type="ECO:0000256" key="8">
    <source>
        <dbReference type="SAM" id="MobiDB-lite"/>
    </source>
</evidence>
<dbReference type="PANTHER" id="PTHR45881">
    <property type="entry name" value="CHECKPOINT SUPPRESSOR 1-LIKE, ISOFORM A-RELATED"/>
    <property type="match status" value="1"/>
</dbReference>
<dbReference type="Gene3D" id="1.10.10.10">
    <property type="entry name" value="Winged helix-like DNA-binding domain superfamily/Winged helix DNA-binding domain"/>
    <property type="match status" value="1"/>
</dbReference>
<keyword evidence="13" id="KW-1185">Reference proteome</keyword>
<evidence type="ECO:0000259" key="11">
    <source>
        <dbReference type="PROSITE" id="PS50158"/>
    </source>
</evidence>
<evidence type="ECO:0000313" key="13">
    <source>
        <dbReference type="Proteomes" id="UP000245383"/>
    </source>
</evidence>
<dbReference type="CDD" id="cd00059">
    <property type="entry name" value="FH_FOX"/>
    <property type="match status" value="1"/>
</dbReference>
<dbReference type="GO" id="GO:0000978">
    <property type="term" value="F:RNA polymerase II cis-regulatory region sequence-specific DNA binding"/>
    <property type="evidence" value="ECO:0007669"/>
    <property type="project" value="TreeGrafter"/>
</dbReference>
<keyword evidence="5 7" id="KW-0539">Nucleus</keyword>
<evidence type="ECO:0000256" key="7">
    <source>
        <dbReference type="PROSITE-ProRule" id="PRU00089"/>
    </source>
</evidence>
<evidence type="ECO:0008006" key="14">
    <source>
        <dbReference type="Google" id="ProtNLM"/>
    </source>
</evidence>
<evidence type="ECO:0000259" key="9">
    <source>
        <dbReference type="PROSITE" id="PS50006"/>
    </source>
</evidence>
<evidence type="ECO:0000256" key="2">
    <source>
        <dbReference type="ARBA" id="ARBA00023015"/>
    </source>
</evidence>
<evidence type="ECO:0000256" key="6">
    <source>
        <dbReference type="PROSITE-ProRule" id="PRU00047"/>
    </source>
</evidence>
<dbReference type="SUPFAM" id="SSF49879">
    <property type="entry name" value="SMAD/FHA domain"/>
    <property type="match status" value="1"/>
</dbReference>
<dbReference type="PROSITE" id="PS50039">
    <property type="entry name" value="FORK_HEAD_3"/>
    <property type="match status" value="1"/>
</dbReference>
<dbReference type="GO" id="GO:0005634">
    <property type="term" value="C:nucleus"/>
    <property type="evidence" value="ECO:0007669"/>
    <property type="project" value="UniProtKB-SubCell"/>
</dbReference>
<keyword evidence="3 7" id="KW-0238">DNA-binding</keyword>
<dbReference type="Pfam" id="PF00250">
    <property type="entry name" value="Forkhead"/>
    <property type="match status" value="1"/>
</dbReference>
<dbReference type="STRING" id="133385.A0A2T9YN78"/>
<keyword evidence="4" id="KW-0804">Transcription</keyword>
<evidence type="ECO:0000256" key="4">
    <source>
        <dbReference type="ARBA" id="ARBA00023163"/>
    </source>
</evidence>
<feature type="region of interest" description="Disordered" evidence="8">
    <location>
        <begin position="625"/>
        <end position="657"/>
    </location>
</feature>
<keyword evidence="6" id="KW-0863">Zinc-finger</keyword>
<dbReference type="Pfam" id="PF00498">
    <property type="entry name" value="FHA"/>
    <property type="match status" value="1"/>
</dbReference>
<comment type="subcellular location">
    <subcellularLocation>
        <location evidence="1 7">Nucleus</location>
    </subcellularLocation>
</comment>
<dbReference type="PANTHER" id="PTHR45881:SF1">
    <property type="entry name" value="FORK HEAD PROTEIN HOMOLOG 2"/>
    <property type="match status" value="1"/>
</dbReference>
<evidence type="ECO:0000256" key="5">
    <source>
        <dbReference type="ARBA" id="ARBA00023242"/>
    </source>
</evidence>
<protein>
    <recommendedName>
        <fullName evidence="14">Fork-head domain-containing protein</fullName>
    </recommendedName>
</protein>
<feature type="domain" description="Fork-head" evidence="10">
    <location>
        <begin position="456"/>
        <end position="542"/>
    </location>
</feature>
<accession>A0A2T9YN78</accession>
<feature type="domain" description="FHA" evidence="9">
    <location>
        <begin position="233"/>
        <end position="288"/>
    </location>
</feature>
<feature type="DNA-binding region" description="Fork-head" evidence="7">
    <location>
        <begin position="456"/>
        <end position="542"/>
    </location>
</feature>
<dbReference type="InterPro" id="IPR000253">
    <property type="entry name" value="FHA_dom"/>
</dbReference>
<dbReference type="Gene3D" id="2.60.200.20">
    <property type="match status" value="1"/>
</dbReference>
<dbReference type="InterPro" id="IPR030456">
    <property type="entry name" value="TF_fork_head_CS_2"/>
</dbReference>
<feature type="domain" description="CCHC-type" evidence="11">
    <location>
        <begin position="565"/>
        <end position="580"/>
    </location>
</feature>
<feature type="compositionally biased region" description="Basic residues" evidence="8">
    <location>
        <begin position="645"/>
        <end position="657"/>
    </location>
</feature>
<comment type="caution">
    <text evidence="12">The sequence shown here is derived from an EMBL/GenBank/DDBJ whole genome shotgun (WGS) entry which is preliminary data.</text>
</comment>
<dbReference type="SMART" id="SM00339">
    <property type="entry name" value="FH"/>
    <property type="match status" value="1"/>
</dbReference>
<keyword evidence="2" id="KW-0805">Transcription regulation</keyword>
<dbReference type="InterPro" id="IPR001766">
    <property type="entry name" value="Fork_head_dom"/>
</dbReference>
<evidence type="ECO:0000256" key="3">
    <source>
        <dbReference type="ARBA" id="ARBA00023125"/>
    </source>
</evidence>
<dbReference type="InterPro" id="IPR036390">
    <property type="entry name" value="WH_DNA-bd_sf"/>
</dbReference>
<dbReference type="CDD" id="cd22701">
    <property type="entry name" value="FHA_FKH1-like"/>
    <property type="match status" value="1"/>
</dbReference>
<name>A0A2T9YN78_9FUNG</name>
<evidence type="ECO:0000259" key="10">
    <source>
        <dbReference type="PROSITE" id="PS50039"/>
    </source>
</evidence>
<dbReference type="InterPro" id="IPR008984">
    <property type="entry name" value="SMAD_FHA_dom_sf"/>
</dbReference>
<dbReference type="SUPFAM" id="SSF46785">
    <property type="entry name" value="Winged helix' DNA-binding domain"/>
    <property type="match status" value="1"/>
</dbReference>
<dbReference type="AlphaFoldDB" id="A0A2T9YN78"/>
<organism evidence="12 13">
    <name type="scientific">Smittium simulii</name>
    <dbReference type="NCBI Taxonomy" id="133385"/>
    <lineage>
        <taxon>Eukaryota</taxon>
        <taxon>Fungi</taxon>
        <taxon>Fungi incertae sedis</taxon>
        <taxon>Zoopagomycota</taxon>
        <taxon>Kickxellomycotina</taxon>
        <taxon>Harpellomycetes</taxon>
        <taxon>Harpellales</taxon>
        <taxon>Legeriomycetaceae</taxon>
        <taxon>Smittium</taxon>
    </lineage>
</organism>
<dbReference type="GO" id="GO:0000981">
    <property type="term" value="F:DNA-binding transcription factor activity, RNA polymerase II-specific"/>
    <property type="evidence" value="ECO:0007669"/>
    <property type="project" value="TreeGrafter"/>
</dbReference>
<dbReference type="PROSITE" id="PS00658">
    <property type="entry name" value="FORK_HEAD_2"/>
    <property type="match status" value="1"/>
</dbReference>
<dbReference type="PRINTS" id="PR00053">
    <property type="entry name" value="FORKHEAD"/>
</dbReference>
<dbReference type="InterPro" id="IPR036388">
    <property type="entry name" value="WH-like_DNA-bd_sf"/>
</dbReference>
<dbReference type="InterPro" id="IPR001878">
    <property type="entry name" value="Znf_CCHC"/>
</dbReference>